<dbReference type="Gene3D" id="3.90.79.10">
    <property type="entry name" value="Nucleoside Triphosphate Pyrophosphohydrolase"/>
    <property type="match status" value="1"/>
</dbReference>
<proteinExistence type="predicted"/>
<dbReference type="AlphaFoldDB" id="A0A0V0QJ37"/>
<organism evidence="1 2">
    <name type="scientific">Pseudocohnilembus persalinus</name>
    <name type="common">Ciliate</name>
    <dbReference type="NCBI Taxonomy" id="266149"/>
    <lineage>
        <taxon>Eukaryota</taxon>
        <taxon>Sar</taxon>
        <taxon>Alveolata</taxon>
        <taxon>Ciliophora</taxon>
        <taxon>Intramacronucleata</taxon>
        <taxon>Oligohymenophorea</taxon>
        <taxon>Scuticociliatia</taxon>
        <taxon>Philasterida</taxon>
        <taxon>Pseudocohnilembidae</taxon>
        <taxon>Pseudocohnilembus</taxon>
    </lineage>
</organism>
<keyword evidence="2" id="KW-1185">Reference proteome</keyword>
<comment type="caution">
    <text evidence="1">The sequence shown here is derived from an EMBL/GenBank/DDBJ whole genome shotgun (WGS) entry which is preliminary data.</text>
</comment>
<evidence type="ECO:0000313" key="2">
    <source>
        <dbReference type="Proteomes" id="UP000054937"/>
    </source>
</evidence>
<name>A0A0V0QJ37_PSEPJ</name>
<reference evidence="1 2" key="1">
    <citation type="journal article" date="2015" name="Sci. Rep.">
        <title>Genome of the facultative scuticociliatosis pathogen Pseudocohnilembus persalinus provides insight into its virulence through horizontal gene transfer.</title>
        <authorList>
            <person name="Xiong J."/>
            <person name="Wang G."/>
            <person name="Cheng J."/>
            <person name="Tian M."/>
            <person name="Pan X."/>
            <person name="Warren A."/>
            <person name="Jiang C."/>
            <person name="Yuan D."/>
            <person name="Miao W."/>
        </authorList>
    </citation>
    <scope>NUCLEOTIDE SEQUENCE [LARGE SCALE GENOMIC DNA]</scope>
    <source>
        <strain evidence="1">36N120E</strain>
    </source>
</reference>
<gene>
    <name evidence="1" type="ORF">PPERSA_09940</name>
</gene>
<evidence type="ECO:0000313" key="1">
    <source>
        <dbReference type="EMBL" id="KRX02323.1"/>
    </source>
</evidence>
<dbReference type="EMBL" id="LDAU01000155">
    <property type="protein sequence ID" value="KRX02323.1"/>
    <property type="molecule type" value="Genomic_DNA"/>
</dbReference>
<dbReference type="Proteomes" id="UP000054937">
    <property type="component" value="Unassembled WGS sequence"/>
</dbReference>
<dbReference type="InParanoid" id="A0A0V0QJ37"/>
<accession>A0A0V0QJ37</accession>
<sequence>MRKIPAVLQKVVKLSQTQSLFQHNYSNHGGNFLNQKINDLIICNSENINLICQIPMIQKTIEFIENFDYRLEDNILEQQIQNTNIKENLMEFFKLGLLLKKEDEITHEDKFLLVRKKGSQEYEIPQKDLGSSQNLNNINEMKMNFFSELSHDNFDVFYTSNQPVKVIKSPFIPVKQQKQVVHQDMNQNEIMQEQNHDLINNQLENLKFVSKLLLFPCQILEEEIQIQLNSEEYEDFQWVSEKQLENKIESYMI</sequence>
<protein>
    <submittedName>
        <fullName evidence="1">Uncharacterized protein</fullName>
    </submittedName>
</protein>